<keyword evidence="3" id="KW-1185">Reference proteome</keyword>
<dbReference type="PROSITE" id="PS50013">
    <property type="entry name" value="CHROMO_2"/>
    <property type="match status" value="1"/>
</dbReference>
<sequence>MKVLFHRADAGLPHEGPAAARPPPALLDEHGELYYHVERLMVRRRRQGRNQYLVKWRGYSHSQNSWEFEVPLRQDCPDVVDAYDRVHPMPGHPEGVRRSRRTLCAYHH</sequence>
<organism evidence="2 3">
    <name type="scientific">Phytophthora megakarya</name>
    <dbReference type="NCBI Taxonomy" id="4795"/>
    <lineage>
        <taxon>Eukaryota</taxon>
        <taxon>Sar</taxon>
        <taxon>Stramenopiles</taxon>
        <taxon>Oomycota</taxon>
        <taxon>Peronosporomycetes</taxon>
        <taxon>Peronosporales</taxon>
        <taxon>Peronosporaceae</taxon>
        <taxon>Phytophthora</taxon>
    </lineage>
</organism>
<dbReference type="Pfam" id="PF00385">
    <property type="entry name" value="Chromo"/>
    <property type="match status" value="1"/>
</dbReference>
<dbReference type="InterPro" id="IPR023780">
    <property type="entry name" value="Chromo_domain"/>
</dbReference>
<name>A0A225VFK7_9STRA</name>
<dbReference type="Proteomes" id="UP000198211">
    <property type="component" value="Unassembled WGS sequence"/>
</dbReference>
<dbReference type="Gene3D" id="2.40.50.40">
    <property type="match status" value="1"/>
</dbReference>
<proteinExistence type="predicted"/>
<evidence type="ECO:0000313" key="2">
    <source>
        <dbReference type="EMBL" id="OWZ04155.1"/>
    </source>
</evidence>
<dbReference type="SMART" id="SM00298">
    <property type="entry name" value="CHROMO"/>
    <property type="match status" value="1"/>
</dbReference>
<dbReference type="PANTHER" id="PTHR47240:SF2">
    <property type="entry name" value="CHROMO DOMAIN-CONTAINING PROTEIN LHP1"/>
    <property type="match status" value="1"/>
</dbReference>
<dbReference type="STRING" id="4795.A0A225VFK7"/>
<comment type="caution">
    <text evidence="2">The sequence shown here is derived from an EMBL/GenBank/DDBJ whole genome shotgun (WGS) entry which is preliminary data.</text>
</comment>
<protein>
    <recommendedName>
        <fullName evidence="1">Chromo domain-containing protein</fullName>
    </recommendedName>
</protein>
<dbReference type="InterPro" id="IPR000953">
    <property type="entry name" value="Chromo/chromo_shadow_dom"/>
</dbReference>
<dbReference type="OrthoDB" id="122625at2759"/>
<dbReference type="EMBL" id="NBNE01005121">
    <property type="protein sequence ID" value="OWZ04155.1"/>
    <property type="molecule type" value="Genomic_DNA"/>
</dbReference>
<dbReference type="InterPro" id="IPR016197">
    <property type="entry name" value="Chromo-like_dom_sf"/>
</dbReference>
<evidence type="ECO:0000259" key="1">
    <source>
        <dbReference type="PROSITE" id="PS50013"/>
    </source>
</evidence>
<reference evidence="3" key="1">
    <citation type="submission" date="2017-03" db="EMBL/GenBank/DDBJ databases">
        <title>Phytopthora megakarya and P. palmivora, two closely related causual agents of cacao black pod achieved similar genome size and gene model numbers by different mechanisms.</title>
        <authorList>
            <person name="Ali S."/>
            <person name="Shao J."/>
            <person name="Larry D.J."/>
            <person name="Kronmiller B."/>
            <person name="Shen D."/>
            <person name="Strem M.D."/>
            <person name="Melnick R.L."/>
            <person name="Guiltinan M.J."/>
            <person name="Tyler B.M."/>
            <person name="Meinhardt L.W."/>
            <person name="Bailey B.A."/>
        </authorList>
    </citation>
    <scope>NUCLEOTIDE SEQUENCE [LARGE SCALE GENOMIC DNA]</scope>
    <source>
        <strain evidence="3">zdho120</strain>
    </source>
</reference>
<gene>
    <name evidence="2" type="ORF">PHMEG_00023990</name>
</gene>
<dbReference type="AlphaFoldDB" id="A0A225VFK7"/>
<dbReference type="InterPro" id="IPR044251">
    <property type="entry name" value="LHP1-like"/>
</dbReference>
<dbReference type="CDD" id="cd00024">
    <property type="entry name" value="CD_CSD"/>
    <property type="match status" value="1"/>
</dbReference>
<dbReference type="GO" id="GO:0031507">
    <property type="term" value="P:heterochromatin formation"/>
    <property type="evidence" value="ECO:0007669"/>
    <property type="project" value="InterPro"/>
</dbReference>
<accession>A0A225VFK7</accession>
<evidence type="ECO:0000313" key="3">
    <source>
        <dbReference type="Proteomes" id="UP000198211"/>
    </source>
</evidence>
<dbReference type="SUPFAM" id="SSF54160">
    <property type="entry name" value="Chromo domain-like"/>
    <property type="match status" value="1"/>
</dbReference>
<dbReference type="PANTHER" id="PTHR47240">
    <property type="entry name" value="CHROMO DOMAIN-CONTAINING PROTEIN LHP1"/>
    <property type="match status" value="1"/>
</dbReference>
<feature type="domain" description="Chromo" evidence="1">
    <location>
        <begin position="35"/>
        <end position="95"/>
    </location>
</feature>